<organism evidence="1 2">
    <name type="scientific">Hypholoma sublateritium (strain FD-334 SS-4)</name>
    <dbReference type="NCBI Taxonomy" id="945553"/>
    <lineage>
        <taxon>Eukaryota</taxon>
        <taxon>Fungi</taxon>
        <taxon>Dikarya</taxon>
        <taxon>Basidiomycota</taxon>
        <taxon>Agaricomycotina</taxon>
        <taxon>Agaricomycetes</taxon>
        <taxon>Agaricomycetidae</taxon>
        <taxon>Agaricales</taxon>
        <taxon>Agaricineae</taxon>
        <taxon>Strophariaceae</taxon>
        <taxon>Hypholoma</taxon>
    </lineage>
</organism>
<name>A0A0D2NEI7_HYPSF</name>
<sequence length="96" mass="10913">MKSHWVDNLKFVKGLESLGAELETMQRDKAPDGHCYREYVTVANPSCRPGSYYSREPHYVWATSGTIEISGWPFPILLHQGPLGLQLHFEQTAEAH</sequence>
<gene>
    <name evidence="1" type="ORF">HYPSUDRAFT_170535</name>
</gene>
<protein>
    <submittedName>
        <fullName evidence="1">Uncharacterized protein</fullName>
    </submittedName>
</protein>
<keyword evidence="2" id="KW-1185">Reference proteome</keyword>
<proteinExistence type="predicted"/>
<reference evidence="2" key="1">
    <citation type="submission" date="2014-04" db="EMBL/GenBank/DDBJ databases">
        <title>Evolutionary Origins and Diversification of the Mycorrhizal Mutualists.</title>
        <authorList>
            <consortium name="DOE Joint Genome Institute"/>
            <consortium name="Mycorrhizal Genomics Consortium"/>
            <person name="Kohler A."/>
            <person name="Kuo A."/>
            <person name="Nagy L.G."/>
            <person name="Floudas D."/>
            <person name="Copeland A."/>
            <person name="Barry K.W."/>
            <person name="Cichocki N."/>
            <person name="Veneault-Fourrey C."/>
            <person name="LaButti K."/>
            <person name="Lindquist E.A."/>
            <person name="Lipzen A."/>
            <person name="Lundell T."/>
            <person name="Morin E."/>
            <person name="Murat C."/>
            <person name="Riley R."/>
            <person name="Ohm R."/>
            <person name="Sun H."/>
            <person name="Tunlid A."/>
            <person name="Henrissat B."/>
            <person name="Grigoriev I.V."/>
            <person name="Hibbett D.S."/>
            <person name="Martin F."/>
        </authorList>
    </citation>
    <scope>NUCLEOTIDE SEQUENCE [LARGE SCALE GENOMIC DNA]</scope>
    <source>
        <strain evidence="2">FD-334 SS-4</strain>
    </source>
</reference>
<evidence type="ECO:0000313" key="2">
    <source>
        <dbReference type="Proteomes" id="UP000054270"/>
    </source>
</evidence>
<evidence type="ECO:0000313" key="1">
    <source>
        <dbReference type="EMBL" id="KJA17474.1"/>
    </source>
</evidence>
<dbReference type="Proteomes" id="UP000054270">
    <property type="component" value="Unassembled WGS sequence"/>
</dbReference>
<accession>A0A0D2NEI7</accession>
<dbReference type="AlphaFoldDB" id="A0A0D2NEI7"/>
<dbReference type="EMBL" id="KN817603">
    <property type="protein sequence ID" value="KJA17474.1"/>
    <property type="molecule type" value="Genomic_DNA"/>
</dbReference>